<feature type="compositionally biased region" description="Basic and acidic residues" evidence="1">
    <location>
        <begin position="7"/>
        <end position="17"/>
    </location>
</feature>
<proteinExistence type="predicted"/>
<sequence>MHCTRTRKQEQQKWDSPRKKKKAEKSYKENRGEREIGLQKSLPCRSAKSTFPGKCCPKSLRFKDFFWGISDLT</sequence>
<evidence type="ECO:0000313" key="2">
    <source>
        <dbReference type="EMBL" id="KCW73264.1"/>
    </source>
</evidence>
<dbReference type="EMBL" id="KK198757">
    <property type="protein sequence ID" value="KCW73264.1"/>
    <property type="molecule type" value="Genomic_DNA"/>
</dbReference>
<accession>A0A059C4T3</accession>
<feature type="compositionally biased region" description="Basic and acidic residues" evidence="1">
    <location>
        <begin position="24"/>
        <end position="33"/>
    </location>
</feature>
<feature type="region of interest" description="Disordered" evidence="1">
    <location>
        <begin position="1"/>
        <end position="33"/>
    </location>
</feature>
<organism evidence="2">
    <name type="scientific">Eucalyptus grandis</name>
    <name type="common">Flooded gum</name>
    <dbReference type="NCBI Taxonomy" id="71139"/>
    <lineage>
        <taxon>Eukaryota</taxon>
        <taxon>Viridiplantae</taxon>
        <taxon>Streptophyta</taxon>
        <taxon>Embryophyta</taxon>
        <taxon>Tracheophyta</taxon>
        <taxon>Spermatophyta</taxon>
        <taxon>Magnoliopsida</taxon>
        <taxon>eudicotyledons</taxon>
        <taxon>Gunneridae</taxon>
        <taxon>Pentapetalae</taxon>
        <taxon>rosids</taxon>
        <taxon>malvids</taxon>
        <taxon>Myrtales</taxon>
        <taxon>Myrtaceae</taxon>
        <taxon>Myrtoideae</taxon>
        <taxon>Eucalypteae</taxon>
        <taxon>Eucalyptus</taxon>
    </lineage>
</organism>
<name>A0A059C4T3_EUCGR</name>
<dbReference type="InParanoid" id="A0A059C4T3"/>
<dbReference type="Gramene" id="KCW73264">
    <property type="protein sequence ID" value="KCW73264"/>
    <property type="gene ID" value="EUGRSUZ_E01724"/>
</dbReference>
<reference evidence="2" key="1">
    <citation type="submission" date="2013-07" db="EMBL/GenBank/DDBJ databases">
        <title>The genome of Eucalyptus grandis.</title>
        <authorList>
            <person name="Schmutz J."/>
            <person name="Hayes R."/>
            <person name="Myburg A."/>
            <person name="Tuskan G."/>
            <person name="Grattapaglia D."/>
            <person name="Rokhsar D.S."/>
        </authorList>
    </citation>
    <scope>NUCLEOTIDE SEQUENCE</scope>
    <source>
        <tissue evidence="2">Leaf extractions</tissue>
    </source>
</reference>
<gene>
    <name evidence="2" type="ORF">EUGRSUZ_E01724</name>
</gene>
<protein>
    <submittedName>
        <fullName evidence="2">Uncharacterized protein</fullName>
    </submittedName>
</protein>
<evidence type="ECO:0000256" key="1">
    <source>
        <dbReference type="SAM" id="MobiDB-lite"/>
    </source>
</evidence>
<dbReference type="AlphaFoldDB" id="A0A059C4T3"/>